<dbReference type="PROSITE" id="PS51257">
    <property type="entry name" value="PROKAR_LIPOPROTEIN"/>
    <property type="match status" value="1"/>
</dbReference>
<dbReference type="SUPFAM" id="SSF53822">
    <property type="entry name" value="Periplasmic binding protein-like I"/>
    <property type="match status" value="1"/>
</dbReference>
<organism evidence="1 2">
    <name type="scientific">Daejeonella rubra</name>
    <dbReference type="NCBI Taxonomy" id="990371"/>
    <lineage>
        <taxon>Bacteria</taxon>
        <taxon>Pseudomonadati</taxon>
        <taxon>Bacteroidota</taxon>
        <taxon>Sphingobacteriia</taxon>
        <taxon>Sphingobacteriales</taxon>
        <taxon>Sphingobacteriaceae</taxon>
        <taxon>Daejeonella</taxon>
    </lineage>
</organism>
<dbReference type="CDD" id="cd06268">
    <property type="entry name" value="PBP1_ABC_transporter_LIVBP-like"/>
    <property type="match status" value="1"/>
</dbReference>
<dbReference type="OrthoDB" id="2149800at2"/>
<evidence type="ECO:0000313" key="1">
    <source>
        <dbReference type="EMBL" id="SDL96063.1"/>
    </source>
</evidence>
<protein>
    <submittedName>
        <fullName evidence="1">ABC-type branched-chain amino acid transport system, substrate-binding protein</fullName>
    </submittedName>
</protein>
<reference evidence="2" key="1">
    <citation type="submission" date="2016-10" db="EMBL/GenBank/DDBJ databases">
        <authorList>
            <person name="Varghese N."/>
            <person name="Submissions S."/>
        </authorList>
    </citation>
    <scope>NUCLEOTIDE SEQUENCE [LARGE SCALE GENOMIC DNA]</scope>
    <source>
        <strain evidence="2">DSM 24536</strain>
    </source>
</reference>
<dbReference type="InterPro" id="IPR028082">
    <property type="entry name" value="Peripla_BP_I"/>
</dbReference>
<evidence type="ECO:0000313" key="2">
    <source>
        <dbReference type="Proteomes" id="UP000199226"/>
    </source>
</evidence>
<dbReference type="RefSeq" id="WP_143007693.1">
    <property type="nucleotide sequence ID" value="NZ_FNHH01000004.1"/>
</dbReference>
<accession>A0A1G9PBZ3</accession>
<dbReference type="AlphaFoldDB" id="A0A1G9PBZ3"/>
<keyword evidence="2" id="KW-1185">Reference proteome</keyword>
<dbReference type="STRING" id="990371.SAMN05421813_10462"/>
<name>A0A1G9PBZ3_9SPHI</name>
<gene>
    <name evidence="1" type="ORF">SAMN05421813_10462</name>
</gene>
<dbReference type="EMBL" id="FNHH01000004">
    <property type="protein sequence ID" value="SDL96063.1"/>
    <property type="molecule type" value="Genomic_DNA"/>
</dbReference>
<proteinExistence type="predicted"/>
<sequence length="413" mass="46922">MILVPNRLRLLSGNNFLLILSMLILFSACSKKITAPKPVDIPSPAERDKQKEIVPVKKKTDHSIALLLPFELNSINLKTAGRKDVAKADLAIDFYQGFKLALDSLTAKGHDFNLQVFDTQNQETRVVNLAMASSVRSNDLIIGPVFPEAIKSFADFAELGETLQISPLAASMPSEFNNPGLVTVNNTIDQHGRKIAEFISMNYKPELVNLVLINTQKADDSKFSTFFKSSLTQLSGGKFRITERPTAIAIESYLDLSKNNLVIIASSDRLFLLPTIDKLYKLVNQRYRIELFGHPNWIKAKYLNQEKMQALKSRISTSYYVNYKAQNVKNFIARYRDEYGLEPSEYSFKGFDIGYYFGGLLEKYGKAYADHLDDSIYQGLHNNFKFSKNPKFGYINNELIMLRYNNFELQPVK</sequence>
<dbReference type="Proteomes" id="UP000199226">
    <property type="component" value="Unassembled WGS sequence"/>
</dbReference>
<dbReference type="Gene3D" id="3.40.50.2300">
    <property type="match status" value="2"/>
</dbReference>